<dbReference type="InterPro" id="IPR007318">
    <property type="entry name" value="Phopholipid_MeTrfase"/>
</dbReference>
<accession>A0ABW5DJT2</accession>
<dbReference type="GO" id="GO:0004671">
    <property type="term" value="F:protein C-terminal S-isoprenylcysteine carboxyl O-methyltransferase activity"/>
    <property type="evidence" value="ECO:0007669"/>
    <property type="project" value="UniProtKB-EC"/>
</dbReference>
<feature type="transmembrane region" description="Helical" evidence="6">
    <location>
        <begin position="33"/>
        <end position="50"/>
    </location>
</feature>
<keyword evidence="2 6" id="KW-0812">Transmembrane</keyword>
<name>A0ABW5DJT2_9HYPH</name>
<dbReference type="PANTHER" id="PTHR12714">
    <property type="entry name" value="PROTEIN-S ISOPRENYLCYSTEINE O-METHYLTRANSFERASE"/>
    <property type="match status" value="1"/>
</dbReference>
<evidence type="ECO:0000256" key="5">
    <source>
        <dbReference type="SAM" id="MobiDB-lite"/>
    </source>
</evidence>
<keyword evidence="3 6" id="KW-1133">Transmembrane helix</keyword>
<sequence length="176" mass="19572">MPSQQSNRKSKPKPAAPATSTGQTAPSSFPWPPLLYIGAIALAVMLSWQIPSPWFGRPLSDILFALGWLMIVAVAALYVGSFRALQRAGTTIRPDRAASHLVTNGPFAISRHPIYLANTMLMFALCFVSGNPWYIVTGLVAAFLTTKLAIEPEERHLEVQFGKAYRDYKKRVRRWI</sequence>
<keyword evidence="7" id="KW-0808">Transferase</keyword>
<evidence type="ECO:0000256" key="3">
    <source>
        <dbReference type="ARBA" id="ARBA00022989"/>
    </source>
</evidence>
<dbReference type="Pfam" id="PF04191">
    <property type="entry name" value="PEMT"/>
    <property type="match status" value="1"/>
</dbReference>
<dbReference type="PANTHER" id="PTHR12714:SF24">
    <property type="entry name" value="SLR1182 PROTEIN"/>
    <property type="match status" value="1"/>
</dbReference>
<feature type="transmembrane region" description="Helical" evidence="6">
    <location>
        <begin position="120"/>
        <end position="144"/>
    </location>
</feature>
<organism evidence="7 8">
    <name type="scientific">Chelativorans composti</name>
    <dbReference type="NCBI Taxonomy" id="768533"/>
    <lineage>
        <taxon>Bacteria</taxon>
        <taxon>Pseudomonadati</taxon>
        <taxon>Pseudomonadota</taxon>
        <taxon>Alphaproteobacteria</taxon>
        <taxon>Hyphomicrobiales</taxon>
        <taxon>Phyllobacteriaceae</taxon>
        <taxon>Chelativorans</taxon>
    </lineage>
</organism>
<keyword evidence="4 6" id="KW-0472">Membrane</keyword>
<dbReference type="EC" id="2.1.1.334" evidence="7"/>
<evidence type="ECO:0000256" key="4">
    <source>
        <dbReference type="ARBA" id="ARBA00023136"/>
    </source>
</evidence>
<dbReference type="GO" id="GO:0032259">
    <property type="term" value="P:methylation"/>
    <property type="evidence" value="ECO:0007669"/>
    <property type="project" value="UniProtKB-KW"/>
</dbReference>
<keyword evidence="7" id="KW-0489">Methyltransferase</keyword>
<comment type="caution">
    <text evidence="7">The sequence shown here is derived from an EMBL/GenBank/DDBJ whole genome shotgun (WGS) entry which is preliminary data.</text>
</comment>
<evidence type="ECO:0000256" key="1">
    <source>
        <dbReference type="ARBA" id="ARBA00004127"/>
    </source>
</evidence>
<dbReference type="Gene3D" id="1.20.120.1630">
    <property type="match status" value="1"/>
</dbReference>
<dbReference type="RefSeq" id="WP_345098066.1">
    <property type="nucleotide sequence ID" value="NZ_BAABGS010000012.1"/>
</dbReference>
<evidence type="ECO:0000313" key="8">
    <source>
        <dbReference type="Proteomes" id="UP001597373"/>
    </source>
</evidence>
<comment type="subcellular location">
    <subcellularLocation>
        <location evidence="1">Endomembrane system</location>
        <topology evidence="1">Multi-pass membrane protein</topology>
    </subcellularLocation>
</comment>
<feature type="region of interest" description="Disordered" evidence="5">
    <location>
        <begin position="1"/>
        <end position="26"/>
    </location>
</feature>
<dbReference type="EC" id="2.1.1.100" evidence="7"/>
<reference evidence="8" key="1">
    <citation type="journal article" date="2019" name="Int. J. Syst. Evol. Microbiol.">
        <title>The Global Catalogue of Microorganisms (GCM) 10K type strain sequencing project: providing services to taxonomists for standard genome sequencing and annotation.</title>
        <authorList>
            <consortium name="The Broad Institute Genomics Platform"/>
            <consortium name="The Broad Institute Genome Sequencing Center for Infectious Disease"/>
            <person name="Wu L."/>
            <person name="Ma J."/>
        </authorList>
    </citation>
    <scope>NUCLEOTIDE SEQUENCE [LARGE SCALE GENOMIC DNA]</scope>
    <source>
        <strain evidence="8">KCTC 23707</strain>
    </source>
</reference>
<evidence type="ECO:0000256" key="6">
    <source>
        <dbReference type="SAM" id="Phobius"/>
    </source>
</evidence>
<evidence type="ECO:0000313" key="7">
    <source>
        <dbReference type="EMBL" id="MFD2260790.1"/>
    </source>
</evidence>
<protein>
    <submittedName>
        <fullName evidence="7">Methyltransferase family protein</fullName>
        <ecNumber evidence="7">2.1.1.100</ecNumber>
        <ecNumber evidence="7">2.1.1.334</ecNumber>
    </submittedName>
</protein>
<proteinExistence type="predicted"/>
<gene>
    <name evidence="7" type="ORF">ACFSMZ_13615</name>
</gene>
<keyword evidence="8" id="KW-1185">Reference proteome</keyword>
<dbReference type="EMBL" id="JBHUIR010000054">
    <property type="protein sequence ID" value="MFD2260790.1"/>
    <property type="molecule type" value="Genomic_DNA"/>
</dbReference>
<evidence type="ECO:0000256" key="2">
    <source>
        <dbReference type="ARBA" id="ARBA00022692"/>
    </source>
</evidence>
<feature type="transmembrane region" description="Helical" evidence="6">
    <location>
        <begin position="62"/>
        <end position="80"/>
    </location>
</feature>
<dbReference type="Proteomes" id="UP001597373">
    <property type="component" value="Unassembled WGS sequence"/>
</dbReference>